<reference evidence="8 9" key="1">
    <citation type="journal article" date="2024" name="Curr. Microbiol.">
        <title>Luteibacter sahnii sp. nov., A Novel Yellow-Colored Xanthomonadin Pigment Producing Probiotic Bacterium from Healthy Rice Seed Microbiome.</title>
        <authorList>
            <person name="Jaiswal G."/>
            <person name="Rana R."/>
            <person name="Nayak P.K."/>
            <person name="Chouhan R."/>
            <person name="Gandhi S.G."/>
            <person name="Patel H.K."/>
            <person name="Patil P.B."/>
        </authorList>
    </citation>
    <scope>NUCLEOTIDE SEQUENCE [LARGE SCALE GENOMIC DNA]</scope>
    <source>
        <strain evidence="8 9">PPL201</strain>
    </source>
</reference>
<evidence type="ECO:0000259" key="6">
    <source>
        <dbReference type="PROSITE" id="PS50110"/>
    </source>
</evidence>
<feature type="modified residue" description="4-aspartylphosphate" evidence="4">
    <location>
        <position position="625"/>
    </location>
</feature>
<comment type="caution">
    <text evidence="8">The sequence shown here is derived from an EMBL/GenBank/DDBJ whole genome shotgun (WGS) entry which is preliminary data.</text>
</comment>
<dbReference type="Gene3D" id="3.30.565.10">
    <property type="entry name" value="Histidine kinase-like ATPase, C-terminal domain"/>
    <property type="match status" value="1"/>
</dbReference>
<dbReference type="SMART" id="SM00448">
    <property type="entry name" value="REC"/>
    <property type="match status" value="1"/>
</dbReference>
<dbReference type="InterPro" id="IPR005467">
    <property type="entry name" value="His_kinase_dom"/>
</dbReference>
<dbReference type="NCBIfam" id="TIGR00229">
    <property type="entry name" value="sensory_box"/>
    <property type="match status" value="2"/>
</dbReference>
<protein>
    <recommendedName>
        <fullName evidence="2">histidine kinase</fullName>
        <ecNumber evidence="2">2.7.13.3</ecNumber>
    </recommendedName>
</protein>
<feature type="domain" description="PAS" evidence="7">
    <location>
        <begin position="224"/>
        <end position="273"/>
    </location>
</feature>
<dbReference type="InterPro" id="IPR013656">
    <property type="entry name" value="PAS_4"/>
</dbReference>
<dbReference type="SMART" id="SM00387">
    <property type="entry name" value="HATPase_c"/>
    <property type="match status" value="1"/>
</dbReference>
<dbReference type="SUPFAM" id="SSF55785">
    <property type="entry name" value="PYP-like sensor domain (PAS domain)"/>
    <property type="match status" value="2"/>
</dbReference>
<dbReference type="Pfam" id="PF00072">
    <property type="entry name" value="Response_reg"/>
    <property type="match status" value="1"/>
</dbReference>
<dbReference type="Gene3D" id="1.10.287.130">
    <property type="match status" value="1"/>
</dbReference>
<evidence type="ECO:0000313" key="9">
    <source>
        <dbReference type="Proteomes" id="UP001528850"/>
    </source>
</evidence>
<feature type="domain" description="Response regulatory" evidence="6">
    <location>
        <begin position="575"/>
        <end position="689"/>
    </location>
</feature>
<dbReference type="InterPro" id="IPR011006">
    <property type="entry name" value="CheY-like_superfamily"/>
</dbReference>
<dbReference type="CDD" id="cd00130">
    <property type="entry name" value="PAS"/>
    <property type="match status" value="2"/>
</dbReference>
<dbReference type="Gene3D" id="3.30.450.20">
    <property type="entry name" value="PAS domain"/>
    <property type="match status" value="2"/>
</dbReference>
<dbReference type="InterPro" id="IPR036890">
    <property type="entry name" value="HATPase_C_sf"/>
</dbReference>
<dbReference type="SUPFAM" id="SSF47384">
    <property type="entry name" value="Homodimeric domain of signal transducing histidine kinase"/>
    <property type="match status" value="1"/>
</dbReference>
<dbReference type="InterPro" id="IPR003661">
    <property type="entry name" value="HisK_dim/P_dom"/>
</dbReference>
<evidence type="ECO:0000259" key="7">
    <source>
        <dbReference type="PROSITE" id="PS50112"/>
    </source>
</evidence>
<dbReference type="InterPro" id="IPR036097">
    <property type="entry name" value="HisK_dim/P_sf"/>
</dbReference>
<dbReference type="Gene3D" id="3.40.50.2300">
    <property type="match status" value="1"/>
</dbReference>
<dbReference type="PROSITE" id="PS50110">
    <property type="entry name" value="RESPONSE_REGULATORY"/>
    <property type="match status" value="1"/>
</dbReference>
<accession>A0ABT6BBN8</accession>
<dbReference type="PROSITE" id="PS50109">
    <property type="entry name" value="HIS_KIN"/>
    <property type="match status" value="1"/>
</dbReference>
<dbReference type="PANTHER" id="PTHR43065:SF42">
    <property type="entry name" value="TWO-COMPONENT SENSOR PPRA"/>
    <property type="match status" value="1"/>
</dbReference>
<dbReference type="InterPro" id="IPR035965">
    <property type="entry name" value="PAS-like_dom_sf"/>
</dbReference>
<evidence type="ECO:0000256" key="2">
    <source>
        <dbReference type="ARBA" id="ARBA00012438"/>
    </source>
</evidence>
<dbReference type="PROSITE" id="PS50112">
    <property type="entry name" value="PAS"/>
    <property type="match status" value="1"/>
</dbReference>
<organism evidence="8 9">
    <name type="scientific">Luteibacter sahnii</name>
    <dbReference type="NCBI Taxonomy" id="3021977"/>
    <lineage>
        <taxon>Bacteria</taxon>
        <taxon>Pseudomonadati</taxon>
        <taxon>Pseudomonadota</taxon>
        <taxon>Gammaproteobacteria</taxon>
        <taxon>Lysobacterales</taxon>
        <taxon>Rhodanobacteraceae</taxon>
        <taxon>Luteibacter</taxon>
    </lineage>
</organism>
<dbReference type="EMBL" id="JARJJS010000002">
    <property type="protein sequence ID" value="MDF4025546.1"/>
    <property type="molecule type" value="Genomic_DNA"/>
</dbReference>
<dbReference type="SMART" id="SM00388">
    <property type="entry name" value="HisKA"/>
    <property type="match status" value="1"/>
</dbReference>
<comment type="catalytic activity">
    <reaction evidence="1">
        <text>ATP + protein L-histidine = ADP + protein N-phospho-L-histidine.</text>
        <dbReference type="EC" id="2.7.13.3"/>
    </reaction>
</comment>
<feature type="domain" description="Histidine kinase" evidence="5">
    <location>
        <begin position="335"/>
        <end position="554"/>
    </location>
</feature>
<evidence type="ECO:0000256" key="3">
    <source>
        <dbReference type="ARBA" id="ARBA00022553"/>
    </source>
</evidence>
<dbReference type="PANTHER" id="PTHR43065">
    <property type="entry name" value="SENSOR HISTIDINE KINASE"/>
    <property type="match status" value="1"/>
</dbReference>
<keyword evidence="3 4" id="KW-0597">Phosphoprotein</keyword>
<dbReference type="InterPro" id="IPR000014">
    <property type="entry name" value="PAS"/>
</dbReference>
<dbReference type="Pfam" id="PF08447">
    <property type="entry name" value="PAS_3"/>
    <property type="match status" value="1"/>
</dbReference>
<dbReference type="SMART" id="SM00091">
    <property type="entry name" value="PAS"/>
    <property type="match status" value="2"/>
</dbReference>
<evidence type="ECO:0000313" key="8">
    <source>
        <dbReference type="EMBL" id="MDF4025546.1"/>
    </source>
</evidence>
<sequence>MKHSHRARIVHHAPWHTACSPEAPMSRAADPFDFLPSDSPAADEVRAFDWTVTPAGAPERWPVALRAMLSTIFHSPRPMFVATGRGRLFFFNDAFRPMLGARLAGAAGKSIAELWTDAHSDAALHVERAFAGESAVHRDMPLRLSRHGFAEETWWTFSYMPLRDEHGVIVGIHGTTHETTRAVRSSMALREINSSLEREVDQRTRERDQIWGISRDLYVVSTRDGHYRNLNPAWQHEMGYDEGELVGVNFEELVHPDDVDRARDAITQLQDGDVVVDLELRFRHKNGDFRWFAWTCVPDGDVAYGMGRNTQRRRDMEDQLRHAQKLEALGRLTGGIAHDFNNILGGIGGAIEVVGQRLEQGRLEGVRRLLDAAGGAVKRAAGLTHRLLAYSRQQALSLADVDANAIVRGLDLLLRPLLGERLELNLRMQTDLWRTLSDASQLESAVLNLAINARDAMPHGGVLTIRTHNASGHDIGTGPADYVVVSVTDTGTGMPPSVIEKAFDPFFTTKAIGQGTGLGLSMVDGFARQTGGRAIIDSAPGKGTTVSLWLPRHAGEADASHAHGAVLKRFGQGEHVLLVEDEPMLRSLAREVLEEAGYVVGAHEDAREALHVLRGPLRPDVLVTDVGLPGMDGRQLALSAREIHPHLPVLFISGYAWEAFSDARLPERAVLLTKPFAVQALVDAVADLLDARPR</sequence>
<keyword evidence="9" id="KW-1185">Reference proteome</keyword>
<dbReference type="InterPro" id="IPR004358">
    <property type="entry name" value="Sig_transdc_His_kin-like_C"/>
</dbReference>
<dbReference type="SUPFAM" id="SSF52172">
    <property type="entry name" value="CheY-like"/>
    <property type="match status" value="1"/>
</dbReference>
<dbReference type="Pfam" id="PF08448">
    <property type="entry name" value="PAS_4"/>
    <property type="match status" value="1"/>
</dbReference>
<evidence type="ECO:0000259" key="5">
    <source>
        <dbReference type="PROSITE" id="PS50109"/>
    </source>
</evidence>
<evidence type="ECO:0000256" key="1">
    <source>
        <dbReference type="ARBA" id="ARBA00000085"/>
    </source>
</evidence>
<dbReference type="Proteomes" id="UP001528850">
    <property type="component" value="Unassembled WGS sequence"/>
</dbReference>
<dbReference type="SUPFAM" id="SSF55874">
    <property type="entry name" value="ATPase domain of HSP90 chaperone/DNA topoisomerase II/histidine kinase"/>
    <property type="match status" value="1"/>
</dbReference>
<dbReference type="EC" id="2.7.13.3" evidence="2"/>
<name>A0ABT6BBN8_9GAMM</name>
<dbReference type="PRINTS" id="PR00344">
    <property type="entry name" value="BCTRLSENSOR"/>
</dbReference>
<evidence type="ECO:0000256" key="4">
    <source>
        <dbReference type="PROSITE-ProRule" id="PRU00169"/>
    </source>
</evidence>
<dbReference type="InterPro" id="IPR003594">
    <property type="entry name" value="HATPase_dom"/>
</dbReference>
<dbReference type="InterPro" id="IPR013655">
    <property type="entry name" value="PAS_fold_3"/>
</dbReference>
<gene>
    <name evidence="8" type="ORF">P3W24_11275</name>
</gene>
<dbReference type="InterPro" id="IPR001789">
    <property type="entry name" value="Sig_transdc_resp-reg_receiver"/>
</dbReference>
<proteinExistence type="predicted"/>
<dbReference type="Pfam" id="PF02518">
    <property type="entry name" value="HATPase_c"/>
    <property type="match status" value="1"/>
</dbReference>